<keyword evidence="1" id="KW-0732">Signal</keyword>
<dbReference type="SMART" id="SM00710">
    <property type="entry name" value="PbH1"/>
    <property type="match status" value="5"/>
</dbReference>
<name>A0ABV7GDP9_9GAMM</name>
<dbReference type="InterPro" id="IPR006626">
    <property type="entry name" value="PbH1"/>
</dbReference>
<dbReference type="PROSITE" id="PS51257">
    <property type="entry name" value="PROKAR_LIPOPROTEIN"/>
    <property type="match status" value="1"/>
</dbReference>
<dbReference type="Proteomes" id="UP001595621">
    <property type="component" value="Unassembled WGS sequence"/>
</dbReference>
<organism evidence="2 3">
    <name type="scientific">Shewanella submarina</name>
    <dbReference type="NCBI Taxonomy" id="2016376"/>
    <lineage>
        <taxon>Bacteria</taxon>
        <taxon>Pseudomonadati</taxon>
        <taxon>Pseudomonadota</taxon>
        <taxon>Gammaproteobacteria</taxon>
        <taxon>Alteromonadales</taxon>
        <taxon>Shewanellaceae</taxon>
        <taxon>Shewanella</taxon>
    </lineage>
</organism>
<dbReference type="RefSeq" id="WP_248935831.1">
    <property type="nucleotide sequence ID" value="NZ_JAKILF010000003.1"/>
</dbReference>
<sequence length="682" mass="74718">MRKINVMVPLLTLSALTMAHNAHGATGCNTTPACDASDQNTCLLAVETFGISSTSSDNSQCFKEIVELAITESSARPVEISFGAETYPFVDPVEAKVTSLHSGNSFTNSFPVNNSRIAIANKTSTNVITIRGELDSSGKSLTTLQFVGFNQTINDSTVGLNALGIYSSQYISVHDLRMTYDKYPFTQGVLDKTSITADGDSVTIDLDNGYGAPQQFIHQDKDKSYLVTYKDYSTDANSPDYQTYEKVPSDLKFTSSEELTSGRYKLQGFSAEDMKYLNDHHKTKAGLKVALSPKIGGETLYFFNSNNIDIKNVEVSNCPAVAVRGQNGGHDISLDNVRYVPRRLNTDHEKPLMAGTAGGFIFQAIRGGLTIKNSTVDHNADDTIGLFARGTDILNVNGDKTKIQVSEKKAQFLREGDSVDTYKASDSSPLDIDLTIEDITPLSETPYNSVVEITLDKSLENTEIGDFIGSRNATIGVDGNRFLVENNTLKHNKGRAIRTNASYGDIKNNIIIRNGNGGIWLGGDATHNSQCSEHVVISGNTAKYQLSGPAFIVYNAIKKLDGKGTTCNRNLTFKGNVVRNQAKSVPAFFIDNTQDSEISGNKFKSEYSTSSIIKDVLEDRLNDFKIRGDERNNTVIISNHTLDLDVKNNKTNDDTGKKYIYKCTKHTKYTEDTNVIEPCKPD</sequence>
<evidence type="ECO:0000256" key="1">
    <source>
        <dbReference type="SAM" id="SignalP"/>
    </source>
</evidence>
<proteinExistence type="predicted"/>
<reference evidence="3" key="1">
    <citation type="journal article" date="2019" name="Int. J. Syst. Evol. Microbiol.">
        <title>The Global Catalogue of Microorganisms (GCM) 10K type strain sequencing project: providing services to taxonomists for standard genome sequencing and annotation.</title>
        <authorList>
            <consortium name="The Broad Institute Genomics Platform"/>
            <consortium name="The Broad Institute Genome Sequencing Center for Infectious Disease"/>
            <person name="Wu L."/>
            <person name="Ma J."/>
        </authorList>
    </citation>
    <scope>NUCLEOTIDE SEQUENCE [LARGE SCALE GENOMIC DNA]</scope>
    <source>
        <strain evidence="3">KCTC 52277</strain>
    </source>
</reference>
<gene>
    <name evidence="2" type="ORF">ACFOE0_10580</name>
</gene>
<dbReference type="InterPro" id="IPR012334">
    <property type="entry name" value="Pectin_lyas_fold"/>
</dbReference>
<dbReference type="InterPro" id="IPR011050">
    <property type="entry name" value="Pectin_lyase_fold/virulence"/>
</dbReference>
<accession>A0ABV7GDP9</accession>
<dbReference type="SUPFAM" id="SSF51126">
    <property type="entry name" value="Pectin lyase-like"/>
    <property type="match status" value="1"/>
</dbReference>
<feature type="signal peptide" evidence="1">
    <location>
        <begin position="1"/>
        <end position="24"/>
    </location>
</feature>
<dbReference type="EMBL" id="JBHRTD010000012">
    <property type="protein sequence ID" value="MFC3138631.1"/>
    <property type="molecule type" value="Genomic_DNA"/>
</dbReference>
<feature type="chain" id="PRO_5046005497" evidence="1">
    <location>
        <begin position="25"/>
        <end position="682"/>
    </location>
</feature>
<evidence type="ECO:0000313" key="2">
    <source>
        <dbReference type="EMBL" id="MFC3138631.1"/>
    </source>
</evidence>
<comment type="caution">
    <text evidence="2">The sequence shown here is derived from an EMBL/GenBank/DDBJ whole genome shotgun (WGS) entry which is preliminary data.</text>
</comment>
<keyword evidence="3" id="KW-1185">Reference proteome</keyword>
<dbReference type="Gene3D" id="2.160.20.10">
    <property type="entry name" value="Single-stranded right-handed beta-helix, Pectin lyase-like"/>
    <property type="match status" value="1"/>
</dbReference>
<evidence type="ECO:0000313" key="3">
    <source>
        <dbReference type="Proteomes" id="UP001595621"/>
    </source>
</evidence>
<protein>
    <submittedName>
        <fullName evidence="2">Right-handed parallel beta-helix repeat-containing protein</fullName>
    </submittedName>
</protein>